<evidence type="ECO:0000313" key="4">
    <source>
        <dbReference type="Proteomes" id="UP000298805"/>
    </source>
</evidence>
<proteinExistence type="predicted"/>
<organism evidence="2 3">
    <name type="scientific">Caminibacter pacificus</name>
    <dbReference type="NCBI Taxonomy" id="1424653"/>
    <lineage>
        <taxon>Bacteria</taxon>
        <taxon>Pseudomonadati</taxon>
        <taxon>Campylobacterota</taxon>
        <taxon>Epsilonproteobacteria</taxon>
        <taxon>Nautiliales</taxon>
        <taxon>Nautiliaceae</taxon>
        <taxon>Caminibacter</taxon>
    </lineage>
</organism>
<evidence type="ECO:0000313" key="1">
    <source>
        <dbReference type="EMBL" id="QCI28377.1"/>
    </source>
</evidence>
<protein>
    <submittedName>
        <fullName evidence="1">Phosphoribosylaminoimidazolecarboxamide formyltransferase</fullName>
    </submittedName>
</protein>
<sequence length="143" mass="17288">MLEPIINHQKELKEIFKKMQFLRDNFDFGNPDAFYEELYDLVKEMRSELDFHFNLQQYGVTNEKAKKFVLENMLVKEMLFRMLDYIKAKSVEKSPDAFLKFDDFEEILKAYLKKERGLFIQQLQSVLSEEEIKETEENIKKLI</sequence>
<gene>
    <name evidence="1" type="ORF">C6V80_05225</name>
    <name evidence="2" type="ORF">EDC58_0381</name>
</gene>
<reference evidence="1" key="3">
    <citation type="submission" date="2019-06" db="EMBL/GenBank/DDBJ databases">
        <title>A comparative analysis of the Nautiliaceae.</title>
        <authorList>
            <person name="Grosche A."/>
            <person name="Smedile F."/>
            <person name="Vetriani C."/>
        </authorList>
    </citation>
    <scope>NUCLEOTIDE SEQUENCE</scope>
    <source>
        <strain evidence="1">TB6</strain>
    </source>
</reference>
<dbReference type="Proteomes" id="UP000272781">
    <property type="component" value="Unassembled WGS sequence"/>
</dbReference>
<name>A0AAJ4RE59_9BACT</name>
<keyword evidence="4" id="KW-1185">Reference proteome</keyword>
<dbReference type="Proteomes" id="UP000298805">
    <property type="component" value="Chromosome"/>
</dbReference>
<reference evidence="4" key="1">
    <citation type="submission" date="2018-03" db="EMBL/GenBank/DDBJ databases">
        <title>A comparative analysis of the Nautiliaceae.</title>
        <authorList>
            <person name="Grosche A."/>
            <person name="Smedile F."/>
            <person name="Vetriani C."/>
        </authorList>
    </citation>
    <scope>NUCLEOTIDE SEQUENCE [LARGE SCALE GENOMIC DNA]</scope>
    <source>
        <strain evidence="4">TB6</strain>
    </source>
</reference>
<dbReference type="RefSeq" id="WP_123352149.1">
    <property type="nucleotide sequence ID" value="NZ_CP027432.2"/>
</dbReference>
<accession>A0AAJ4RE59</accession>
<evidence type="ECO:0000313" key="3">
    <source>
        <dbReference type="Proteomes" id="UP000272781"/>
    </source>
</evidence>
<reference evidence="2 3" key="2">
    <citation type="submission" date="2018-11" db="EMBL/GenBank/DDBJ databases">
        <title>Genomic Encyclopedia of Type Strains, Phase IV (KMG-IV): sequencing the most valuable type-strain genomes for metagenomic binning, comparative biology and taxonomic classification.</title>
        <authorList>
            <person name="Goeker M."/>
        </authorList>
    </citation>
    <scope>NUCLEOTIDE SEQUENCE [LARGE SCALE GENOMIC DNA]</scope>
    <source>
        <strain evidence="2 3">DSM 27783</strain>
    </source>
</reference>
<dbReference type="EMBL" id="CP027432">
    <property type="protein sequence ID" value="QCI28377.1"/>
    <property type="molecule type" value="Genomic_DNA"/>
</dbReference>
<dbReference type="EMBL" id="RJVK01000001">
    <property type="protein sequence ID" value="ROR40900.1"/>
    <property type="molecule type" value="Genomic_DNA"/>
</dbReference>
<evidence type="ECO:0000313" key="2">
    <source>
        <dbReference type="EMBL" id="ROR40900.1"/>
    </source>
</evidence>
<dbReference type="AlphaFoldDB" id="A0AAJ4RE59"/>